<dbReference type="AlphaFoldDB" id="A0A0H1BMV4"/>
<keyword evidence="3" id="KW-1185">Reference proteome</keyword>
<organism evidence="2 3">
    <name type="scientific">Blastomyces silverae</name>
    <dbReference type="NCBI Taxonomy" id="2060906"/>
    <lineage>
        <taxon>Eukaryota</taxon>
        <taxon>Fungi</taxon>
        <taxon>Dikarya</taxon>
        <taxon>Ascomycota</taxon>
        <taxon>Pezizomycotina</taxon>
        <taxon>Eurotiomycetes</taxon>
        <taxon>Eurotiomycetidae</taxon>
        <taxon>Onygenales</taxon>
        <taxon>Ajellomycetaceae</taxon>
        <taxon>Blastomyces</taxon>
    </lineage>
</organism>
<feature type="region of interest" description="Disordered" evidence="1">
    <location>
        <begin position="1"/>
        <end position="57"/>
    </location>
</feature>
<evidence type="ECO:0000256" key="1">
    <source>
        <dbReference type="SAM" id="MobiDB-lite"/>
    </source>
</evidence>
<dbReference type="Proteomes" id="UP000053573">
    <property type="component" value="Unassembled WGS sequence"/>
</dbReference>
<comment type="caution">
    <text evidence="2">The sequence shown here is derived from an EMBL/GenBank/DDBJ whole genome shotgun (WGS) entry which is preliminary data.</text>
</comment>
<sequence>MRNPPSHLAPQSLKKPQNQNQSPQKSHPPANPLPHEPHTPASNPYPSNQNSAPPTFAALPSVNRRAFNRFPNLQISNRPHYHHSVQMVTLYQRYLGNRRCGLRS</sequence>
<dbReference type="EMBL" id="LDEV01002005">
    <property type="protein sequence ID" value="KLJ10496.1"/>
    <property type="molecule type" value="Genomic_DNA"/>
</dbReference>
<gene>
    <name evidence="2" type="ORF">EMPG_14128</name>
</gene>
<feature type="compositionally biased region" description="Low complexity" evidence="1">
    <location>
        <begin position="14"/>
        <end position="28"/>
    </location>
</feature>
<accession>A0A0H1BMV4</accession>
<evidence type="ECO:0000313" key="3">
    <source>
        <dbReference type="Proteomes" id="UP000053573"/>
    </source>
</evidence>
<proteinExistence type="predicted"/>
<protein>
    <submittedName>
        <fullName evidence="2">Uncharacterized protein</fullName>
    </submittedName>
</protein>
<name>A0A0H1BMV4_9EURO</name>
<feature type="compositionally biased region" description="Polar residues" evidence="1">
    <location>
        <begin position="40"/>
        <end position="53"/>
    </location>
</feature>
<evidence type="ECO:0000313" key="2">
    <source>
        <dbReference type="EMBL" id="KLJ10496.1"/>
    </source>
</evidence>
<reference evidence="3" key="1">
    <citation type="journal article" date="2015" name="PLoS Genet.">
        <title>The dynamic genome and transcriptome of the human fungal pathogen Blastomyces and close relative Emmonsia.</title>
        <authorList>
            <person name="Munoz J.F."/>
            <person name="Gauthier G.M."/>
            <person name="Desjardins C.A."/>
            <person name="Gallo J.E."/>
            <person name="Holder J."/>
            <person name="Sullivan T.D."/>
            <person name="Marty A.J."/>
            <person name="Carmen J.C."/>
            <person name="Chen Z."/>
            <person name="Ding L."/>
            <person name="Gujja S."/>
            <person name="Magrini V."/>
            <person name="Misas E."/>
            <person name="Mitreva M."/>
            <person name="Priest M."/>
            <person name="Saif S."/>
            <person name="Whiston E.A."/>
            <person name="Young S."/>
            <person name="Zeng Q."/>
            <person name="Goldman W.E."/>
            <person name="Mardis E.R."/>
            <person name="Taylor J.W."/>
            <person name="McEwen J.G."/>
            <person name="Clay O.K."/>
            <person name="Klein B.S."/>
            <person name="Cuomo C.A."/>
        </authorList>
    </citation>
    <scope>NUCLEOTIDE SEQUENCE [LARGE SCALE GENOMIC DNA]</scope>
    <source>
        <strain evidence="3">UAMH 139</strain>
    </source>
</reference>